<gene>
    <name evidence="1" type="ORF">HJG63_011402</name>
</gene>
<dbReference type="Proteomes" id="UP000593571">
    <property type="component" value="Unassembled WGS sequence"/>
</dbReference>
<sequence>MLRTSRRPQAKGRPPWLMKPLLLHAAGCFFKWPHKQVSTLVKTFPMFLITAARIWQPPPLREAHGPTSLSTGKTPHNAEPFLSLPPARYTLPSLSARRILCSSMLKEESSNPERTATSRPGIAAAAFVSF</sequence>
<dbReference type="EMBL" id="JACASE010000005">
    <property type="protein sequence ID" value="KAF6466104.1"/>
    <property type="molecule type" value="Genomic_DNA"/>
</dbReference>
<keyword evidence="2" id="KW-1185">Reference proteome</keyword>
<protein>
    <submittedName>
        <fullName evidence="1">Uncharacterized protein</fullName>
    </submittedName>
</protein>
<proteinExistence type="predicted"/>
<accession>A0A7J8H1A2</accession>
<comment type="caution">
    <text evidence="1">The sequence shown here is derived from an EMBL/GenBank/DDBJ whole genome shotgun (WGS) entry which is preliminary data.</text>
</comment>
<evidence type="ECO:0000313" key="2">
    <source>
        <dbReference type="Proteomes" id="UP000593571"/>
    </source>
</evidence>
<dbReference type="AlphaFoldDB" id="A0A7J8H1A2"/>
<organism evidence="1 2">
    <name type="scientific">Rousettus aegyptiacus</name>
    <name type="common">Egyptian fruit bat</name>
    <name type="synonym">Pteropus aegyptiacus</name>
    <dbReference type="NCBI Taxonomy" id="9407"/>
    <lineage>
        <taxon>Eukaryota</taxon>
        <taxon>Metazoa</taxon>
        <taxon>Chordata</taxon>
        <taxon>Craniata</taxon>
        <taxon>Vertebrata</taxon>
        <taxon>Euteleostomi</taxon>
        <taxon>Mammalia</taxon>
        <taxon>Eutheria</taxon>
        <taxon>Laurasiatheria</taxon>
        <taxon>Chiroptera</taxon>
        <taxon>Yinpterochiroptera</taxon>
        <taxon>Pteropodoidea</taxon>
        <taxon>Pteropodidae</taxon>
        <taxon>Rousettinae</taxon>
        <taxon>Rousettus</taxon>
    </lineage>
</organism>
<name>A0A7J8H1A2_ROUAE</name>
<reference evidence="1 2" key="1">
    <citation type="journal article" date="2020" name="Nature">
        <title>Six reference-quality genomes reveal evolution of bat adaptations.</title>
        <authorList>
            <person name="Jebb D."/>
            <person name="Huang Z."/>
            <person name="Pippel M."/>
            <person name="Hughes G.M."/>
            <person name="Lavrichenko K."/>
            <person name="Devanna P."/>
            <person name="Winkler S."/>
            <person name="Jermiin L.S."/>
            <person name="Skirmuntt E.C."/>
            <person name="Katzourakis A."/>
            <person name="Burkitt-Gray L."/>
            <person name="Ray D.A."/>
            <person name="Sullivan K.A.M."/>
            <person name="Roscito J.G."/>
            <person name="Kirilenko B.M."/>
            <person name="Davalos L.M."/>
            <person name="Corthals A.P."/>
            <person name="Power M.L."/>
            <person name="Jones G."/>
            <person name="Ransome R.D."/>
            <person name="Dechmann D.K.N."/>
            <person name="Locatelli A.G."/>
            <person name="Puechmaille S.J."/>
            <person name="Fedrigo O."/>
            <person name="Jarvis E.D."/>
            <person name="Hiller M."/>
            <person name="Vernes S.C."/>
            <person name="Myers E.W."/>
            <person name="Teeling E.C."/>
        </authorList>
    </citation>
    <scope>NUCLEOTIDE SEQUENCE [LARGE SCALE GENOMIC DNA]</scope>
    <source>
        <strain evidence="1">MRouAeg1</strain>
        <tissue evidence="1">Muscle</tissue>
    </source>
</reference>
<evidence type="ECO:0000313" key="1">
    <source>
        <dbReference type="EMBL" id="KAF6466104.1"/>
    </source>
</evidence>